<feature type="transmembrane region" description="Helical" evidence="12">
    <location>
        <begin position="155"/>
        <end position="175"/>
    </location>
</feature>
<comment type="caution">
    <text evidence="13">The sequence shown here is derived from an EMBL/GenBank/DDBJ whole genome shotgun (WGS) entry which is preliminary data.</text>
</comment>
<evidence type="ECO:0000256" key="10">
    <source>
        <dbReference type="ARBA" id="ARBA00022989"/>
    </source>
</evidence>
<sequence>MAAILQPSRVLDHPIRNLIVVFSIWKALFLVIACCSPGPGYDTSTSLTLQHVRLEGGNELPIVLRYVVSKLTRWDAIYFVRIAARGYTFEQEWVFGWGFTRFISLCTAGLAKAGVTHYEGLEGILAVLIAHTSHLISVLLLFKLTFAVFPASSTSFSFISAALHVISPAGLFLSAPFAESSCAMLSFAGTLVFVQSLSFARRSSLLGDVLVVISGLLFGAATMFRSNGILNGFLLLEQAIRITWNARLGLRWPSIRRLIATGLGGMSVGGGLLLPQYIAYSEYCKEPGALVLRPWCEAPIPSIYTFAQVHYWNNGLFRYWTAPNIPLFLLAAPMFALMVLSGNWAMNLPKPTRTSKDMVKLDVSPVLGVMGLSQLFLVLFTLLTSHVQIITRISSAYPICLWYVAKLLQDGGYLAKGCLRYMVIYAIVQAGLFSSFLPPA</sequence>
<keyword evidence="5 12" id="KW-0337">GPI-anchor biosynthesis</keyword>
<comment type="pathway">
    <text evidence="2 12">Glycolipid biosynthesis; glycosylphosphatidylinositol-anchor biosynthesis.</text>
</comment>
<evidence type="ECO:0000256" key="11">
    <source>
        <dbReference type="ARBA" id="ARBA00023136"/>
    </source>
</evidence>
<gene>
    <name evidence="13" type="ORF">BJ875DRAFT_46157</name>
</gene>
<keyword evidence="7 12" id="KW-0808">Transferase</keyword>
<evidence type="ECO:0000256" key="6">
    <source>
        <dbReference type="ARBA" id="ARBA00022676"/>
    </source>
</evidence>
<dbReference type="InterPro" id="IPR007315">
    <property type="entry name" value="PIG-V/Gpi18"/>
</dbReference>
<evidence type="ECO:0000256" key="5">
    <source>
        <dbReference type="ARBA" id="ARBA00022502"/>
    </source>
</evidence>
<feature type="transmembrane region" description="Helical" evidence="12">
    <location>
        <begin position="325"/>
        <end position="345"/>
    </location>
</feature>
<dbReference type="OrthoDB" id="10252502at2759"/>
<evidence type="ECO:0000313" key="13">
    <source>
        <dbReference type="EMBL" id="KAG9233359.1"/>
    </source>
</evidence>
<feature type="transmembrane region" description="Helical" evidence="12">
    <location>
        <begin position="417"/>
        <end position="437"/>
    </location>
</feature>
<dbReference type="GO" id="GO:0031501">
    <property type="term" value="C:mannosyltransferase complex"/>
    <property type="evidence" value="ECO:0007669"/>
    <property type="project" value="TreeGrafter"/>
</dbReference>
<keyword evidence="8 12" id="KW-0812">Transmembrane</keyword>
<feature type="transmembrane region" description="Helical" evidence="12">
    <location>
        <begin position="18"/>
        <end position="39"/>
    </location>
</feature>
<dbReference type="AlphaFoldDB" id="A0A9P7YGJ7"/>
<name>A0A9P7YGJ7_9HELO</name>
<keyword evidence="6 12" id="KW-0328">Glycosyltransferase</keyword>
<evidence type="ECO:0000256" key="1">
    <source>
        <dbReference type="ARBA" id="ARBA00004477"/>
    </source>
</evidence>
<keyword evidence="9 12" id="KW-0256">Endoplasmic reticulum</keyword>
<feature type="transmembrane region" description="Helical" evidence="12">
    <location>
        <begin position="123"/>
        <end position="149"/>
    </location>
</feature>
<feature type="transmembrane region" description="Helical" evidence="12">
    <location>
        <begin position="389"/>
        <end position="405"/>
    </location>
</feature>
<comment type="subcellular location">
    <subcellularLocation>
        <location evidence="1 12">Endoplasmic reticulum membrane</location>
        <topology evidence="1 12">Multi-pass membrane protein</topology>
    </subcellularLocation>
</comment>
<evidence type="ECO:0000256" key="2">
    <source>
        <dbReference type="ARBA" id="ARBA00004687"/>
    </source>
</evidence>
<evidence type="ECO:0000256" key="9">
    <source>
        <dbReference type="ARBA" id="ARBA00022824"/>
    </source>
</evidence>
<dbReference type="EC" id="2.4.1.-" evidence="12"/>
<keyword evidence="14" id="KW-1185">Reference proteome</keyword>
<reference evidence="13" key="1">
    <citation type="journal article" date="2021" name="IMA Fungus">
        <title>Genomic characterization of three marine fungi, including Emericellopsis atlantica sp. nov. with signatures of a generalist lifestyle and marine biomass degradation.</title>
        <authorList>
            <person name="Hagestad O.C."/>
            <person name="Hou L."/>
            <person name="Andersen J.H."/>
            <person name="Hansen E.H."/>
            <person name="Altermark B."/>
            <person name="Li C."/>
            <person name="Kuhnert E."/>
            <person name="Cox R.J."/>
            <person name="Crous P.W."/>
            <person name="Spatafora J.W."/>
            <person name="Lail K."/>
            <person name="Amirebrahimi M."/>
            <person name="Lipzen A."/>
            <person name="Pangilinan J."/>
            <person name="Andreopoulos W."/>
            <person name="Hayes R.D."/>
            <person name="Ng V."/>
            <person name="Grigoriev I.V."/>
            <person name="Jackson S.A."/>
            <person name="Sutton T.D.S."/>
            <person name="Dobson A.D.W."/>
            <person name="Rama T."/>
        </authorList>
    </citation>
    <scope>NUCLEOTIDE SEQUENCE</scope>
    <source>
        <strain evidence="13">TRa018bII</strain>
    </source>
</reference>
<dbReference type="Pfam" id="PF04188">
    <property type="entry name" value="Mannosyl_trans2"/>
    <property type="match status" value="1"/>
</dbReference>
<organism evidence="13 14">
    <name type="scientific">Amylocarpus encephaloides</name>
    <dbReference type="NCBI Taxonomy" id="45428"/>
    <lineage>
        <taxon>Eukaryota</taxon>
        <taxon>Fungi</taxon>
        <taxon>Dikarya</taxon>
        <taxon>Ascomycota</taxon>
        <taxon>Pezizomycotina</taxon>
        <taxon>Leotiomycetes</taxon>
        <taxon>Helotiales</taxon>
        <taxon>Helotiales incertae sedis</taxon>
        <taxon>Amylocarpus</taxon>
    </lineage>
</organism>
<keyword evidence="11 12" id="KW-0472">Membrane</keyword>
<dbReference type="GO" id="GO:0004376">
    <property type="term" value="F:GPI mannosyltransferase activity"/>
    <property type="evidence" value="ECO:0007669"/>
    <property type="project" value="InterPro"/>
</dbReference>
<feature type="transmembrane region" description="Helical" evidence="12">
    <location>
        <begin position="257"/>
        <end position="278"/>
    </location>
</feature>
<comment type="function">
    <text evidence="12">Mannosyltransferase involved in glycosylphosphatidylinositol-anchor biosynthesis.</text>
</comment>
<evidence type="ECO:0000256" key="4">
    <source>
        <dbReference type="ARBA" id="ARBA00013795"/>
    </source>
</evidence>
<evidence type="ECO:0000256" key="7">
    <source>
        <dbReference type="ARBA" id="ARBA00022679"/>
    </source>
</evidence>
<dbReference type="PANTHER" id="PTHR12468">
    <property type="entry name" value="GPI MANNOSYLTRANSFERASE 2"/>
    <property type="match status" value="1"/>
</dbReference>
<feature type="transmembrane region" description="Helical" evidence="12">
    <location>
        <begin position="366"/>
        <end position="383"/>
    </location>
</feature>
<keyword evidence="10 12" id="KW-1133">Transmembrane helix</keyword>
<comment type="similarity">
    <text evidence="3 12">Belongs to the PIGV family.</text>
</comment>
<dbReference type="EMBL" id="MU251504">
    <property type="protein sequence ID" value="KAG9233359.1"/>
    <property type="molecule type" value="Genomic_DNA"/>
</dbReference>
<dbReference type="GO" id="GO:0005789">
    <property type="term" value="C:endoplasmic reticulum membrane"/>
    <property type="evidence" value="ECO:0007669"/>
    <property type="project" value="UniProtKB-SubCell"/>
</dbReference>
<dbReference type="GO" id="GO:0006506">
    <property type="term" value="P:GPI anchor biosynthetic process"/>
    <property type="evidence" value="ECO:0007669"/>
    <property type="project" value="UniProtKB-KW"/>
</dbReference>
<evidence type="ECO:0000256" key="12">
    <source>
        <dbReference type="RuleBase" id="RU363112"/>
    </source>
</evidence>
<evidence type="ECO:0000256" key="3">
    <source>
        <dbReference type="ARBA" id="ARBA00008698"/>
    </source>
</evidence>
<dbReference type="Proteomes" id="UP000824998">
    <property type="component" value="Unassembled WGS sequence"/>
</dbReference>
<dbReference type="PANTHER" id="PTHR12468:SF2">
    <property type="entry name" value="GPI MANNOSYLTRANSFERASE 2"/>
    <property type="match status" value="1"/>
</dbReference>
<evidence type="ECO:0000313" key="14">
    <source>
        <dbReference type="Proteomes" id="UP000824998"/>
    </source>
</evidence>
<protein>
    <recommendedName>
        <fullName evidence="4 12">GPI mannosyltransferase 2</fullName>
        <ecNumber evidence="12">2.4.1.-</ecNumber>
    </recommendedName>
</protein>
<dbReference type="GO" id="GO:0000009">
    <property type="term" value="F:alpha-1,6-mannosyltransferase activity"/>
    <property type="evidence" value="ECO:0007669"/>
    <property type="project" value="InterPro"/>
</dbReference>
<evidence type="ECO:0000256" key="8">
    <source>
        <dbReference type="ARBA" id="ARBA00022692"/>
    </source>
</evidence>
<proteinExistence type="inferred from homology"/>
<accession>A0A9P7YGJ7</accession>